<dbReference type="OMA" id="EWIGVAY"/>
<dbReference type="InterPro" id="IPR050199">
    <property type="entry name" value="IgHV"/>
</dbReference>
<dbReference type="AlphaFoldDB" id="A0A8C0CYS1"/>
<evidence type="ECO:0000313" key="6">
    <source>
        <dbReference type="Ensembl" id="ENSBMSP00010012818.1"/>
    </source>
</evidence>
<dbReference type="GO" id="GO:0005576">
    <property type="term" value="C:extracellular region"/>
    <property type="evidence" value="ECO:0007669"/>
    <property type="project" value="UniProtKB-ARBA"/>
</dbReference>
<feature type="domain" description="Ig-like" evidence="5">
    <location>
        <begin position="29"/>
        <end position="125"/>
    </location>
</feature>
<reference evidence="6" key="1">
    <citation type="submission" date="2023-09" db="UniProtKB">
        <authorList>
            <consortium name="Ensembl"/>
        </authorList>
    </citation>
    <scope>IDENTIFICATION</scope>
</reference>
<evidence type="ECO:0000259" key="5">
    <source>
        <dbReference type="PROSITE" id="PS50835"/>
    </source>
</evidence>
<keyword evidence="3" id="KW-1280">Immunoglobulin</keyword>
<feature type="chain" id="PRO_5034128929" description="Ig-like domain-containing protein" evidence="4">
    <location>
        <begin position="21"/>
        <end position="125"/>
    </location>
</feature>
<dbReference type="SUPFAM" id="SSF48726">
    <property type="entry name" value="Immunoglobulin"/>
    <property type="match status" value="1"/>
</dbReference>
<feature type="signal peptide" evidence="4">
    <location>
        <begin position="1"/>
        <end position="20"/>
    </location>
</feature>
<dbReference type="SMART" id="SM00406">
    <property type="entry name" value="IGv"/>
    <property type="match status" value="1"/>
</dbReference>
<accession>A0A8C0CYS1</accession>
<dbReference type="GO" id="GO:0002250">
    <property type="term" value="P:adaptive immune response"/>
    <property type="evidence" value="ECO:0007669"/>
    <property type="project" value="UniProtKB-KW"/>
</dbReference>
<keyword evidence="2" id="KW-1064">Adaptive immunity</keyword>
<sequence length="125" mass="13673">MKSSGHSSSCWHLSAVSVLSQVLLQESGPSLVKPSQTLSLTYTVSGFSLTCYGVHWACQSLGKGLEWVGVMWYSGSTYYNPILKSRLSITRDTSKSQVYLSLNSLTTEDTALYYCARDTVRGSQG</sequence>
<evidence type="ECO:0000256" key="2">
    <source>
        <dbReference type="ARBA" id="ARBA00023130"/>
    </source>
</evidence>
<protein>
    <recommendedName>
        <fullName evidence="5">Ig-like domain-containing protein</fullName>
    </recommendedName>
</protein>
<evidence type="ECO:0000256" key="4">
    <source>
        <dbReference type="SAM" id="SignalP"/>
    </source>
</evidence>
<dbReference type="FunFam" id="2.60.40.10:FF:001878">
    <property type="entry name" value="Immunoglobulin heavy variable 1-4"/>
    <property type="match status" value="1"/>
</dbReference>
<dbReference type="InterPro" id="IPR013106">
    <property type="entry name" value="Ig_V-set"/>
</dbReference>
<dbReference type="InterPro" id="IPR036179">
    <property type="entry name" value="Ig-like_dom_sf"/>
</dbReference>
<dbReference type="PROSITE" id="PS50835">
    <property type="entry name" value="IG_LIKE"/>
    <property type="match status" value="1"/>
</dbReference>
<dbReference type="GeneTree" id="ENSGT01030000234536"/>
<dbReference type="PANTHER" id="PTHR23266">
    <property type="entry name" value="IMMUNOGLOBULIN HEAVY CHAIN"/>
    <property type="match status" value="1"/>
</dbReference>
<keyword evidence="4" id="KW-0732">Signal</keyword>
<dbReference type="Gene3D" id="2.60.40.10">
    <property type="entry name" value="Immunoglobulins"/>
    <property type="match status" value="1"/>
</dbReference>
<dbReference type="Ensembl" id="ENSBMST00010014246.1">
    <property type="protein sequence ID" value="ENSBMSP00010012818.1"/>
    <property type="gene ID" value="ENSBMSG00010009406.1"/>
</dbReference>
<name>A0A8C0CYS1_BALMU</name>
<organism evidence="6">
    <name type="scientific">Balaenoptera musculus</name>
    <name type="common">Blue whale</name>
    <dbReference type="NCBI Taxonomy" id="9771"/>
    <lineage>
        <taxon>Eukaryota</taxon>
        <taxon>Metazoa</taxon>
        <taxon>Chordata</taxon>
        <taxon>Craniata</taxon>
        <taxon>Vertebrata</taxon>
        <taxon>Euteleostomi</taxon>
        <taxon>Mammalia</taxon>
        <taxon>Eutheria</taxon>
        <taxon>Laurasiatheria</taxon>
        <taxon>Artiodactyla</taxon>
        <taxon>Whippomorpha</taxon>
        <taxon>Cetacea</taxon>
        <taxon>Mysticeti</taxon>
        <taxon>Balaenopteridae</taxon>
        <taxon>Balaenoptera</taxon>
    </lineage>
</organism>
<evidence type="ECO:0000256" key="1">
    <source>
        <dbReference type="ARBA" id="ARBA00022859"/>
    </source>
</evidence>
<dbReference type="GO" id="GO:0019814">
    <property type="term" value="C:immunoglobulin complex"/>
    <property type="evidence" value="ECO:0007669"/>
    <property type="project" value="UniProtKB-KW"/>
</dbReference>
<proteinExistence type="predicted"/>
<keyword evidence="1" id="KW-0391">Immunity</keyword>
<dbReference type="InterPro" id="IPR013783">
    <property type="entry name" value="Ig-like_fold"/>
</dbReference>
<dbReference type="InterPro" id="IPR007110">
    <property type="entry name" value="Ig-like_dom"/>
</dbReference>
<dbReference type="Pfam" id="PF07686">
    <property type="entry name" value="V-set"/>
    <property type="match status" value="1"/>
</dbReference>
<evidence type="ECO:0000256" key="3">
    <source>
        <dbReference type="ARBA" id="ARBA00043265"/>
    </source>
</evidence>